<dbReference type="InterPro" id="IPR016435">
    <property type="entry name" value="DPH1/DPH2"/>
</dbReference>
<reference evidence="17" key="1">
    <citation type="submission" date="2011-02" db="EMBL/GenBank/DDBJ databases">
        <title>The Genome Sequence of Capsaspora owczarzaki ATCC 30864.</title>
        <authorList>
            <person name="Russ C."/>
            <person name="Cuomo C."/>
            <person name="Burger G."/>
            <person name="Gray M.W."/>
            <person name="Holland P.W.H."/>
            <person name="King N."/>
            <person name="Lang F.B.F."/>
            <person name="Roger A.J."/>
            <person name="Ruiz-Trillo I."/>
            <person name="Young S.K."/>
            <person name="Zeng Q."/>
            <person name="Gargeya S."/>
            <person name="Alvarado L."/>
            <person name="Berlin A."/>
            <person name="Chapman S.B."/>
            <person name="Chen Z."/>
            <person name="Freedman E."/>
            <person name="Gellesch M."/>
            <person name="Goldberg J."/>
            <person name="Griggs A."/>
            <person name="Gujja S."/>
            <person name="Heilman E."/>
            <person name="Heiman D."/>
            <person name="Howarth C."/>
            <person name="Mehta T."/>
            <person name="Neiman D."/>
            <person name="Pearson M."/>
            <person name="Roberts A."/>
            <person name="Saif S."/>
            <person name="Shea T."/>
            <person name="Shenoy N."/>
            <person name="Sisk P."/>
            <person name="Stolte C."/>
            <person name="Sykes S."/>
            <person name="White J."/>
            <person name="Yandava C."/>
            <person name="Haas B."/>
            <person name="Nusbaum C."/>
            <person name="Birren B."/>
        </authorList>
    </citation>
    <scope>NUCLEOTIDE SEQUENCE</scope>
    <source>
        <strain evidence="17">ATCC 30864</strain>
    </source>
</reference>
<gene>
    <name evidence="16" type="ORF">CAOG_002451</name>
</gene>
<evidence type="ECO:0000256" key="8">
    <source>
        <dbReference type="ARBA" id="ARBA00022723"/>
    </source>
</evidence>
<dbReference type="RefSeq" id="XP_004349201.1">
    <property type="nucleotide sequence ID" value="XM_004349151.2"/>
</dbReference>
<evidence type="ECO:0000313" key="16">
    <source>
        <dbReference type="EMBL" id="KJE91295.1"/>
    </source>
</evidence>
<evidence type="ECO:0000256" key="6">
    <source>
        <dbReference type="ARBA" id="ARBA00022679"/>
    </source>
</evidence>
<keyword evidence="8" id="KW-0479">Metal-binding</keyword>
<evidence type="ECO:0000256" key="11">
    <source>
        <dbReference type="ARBA" id="ARBA00031690"/>
    </source>
</evidence>
<evidence type="ECO:0000256" key="4">
    <source>
        <dbReference type="ARBA" id="ARBA00012221"/>
    </source>
</evidence>
<dbReference type="PhylomeDB" id="A0A0D2WL93"/>
<dbReference type="GO" id="GO:0051536">
    <property type="term" value="F:iron-sulfur cluster binding"/>
    <property type="evidence" value="ECO:0007669"/>
    <property type="project" value="UniProtKB-KW"/>
</dbReference>
<dbReference type="GO" id="GO:0090560">
    <property type="term" value="F:2-(3-amino-3-carboxypropyl)histidine synthase activity"/>
    <property type="evidence" value="ECO:0007669"/>
    <property type="project" value="UniProtKB-EC"/>
</dbReference>
<feature type="region of interest" description="Disordered" evidence="15">
    <location>
        <begin position="1"/>
        <end position="32"/>
    </location>
</feature>
<dbReference type="FunCoup" id="A0A0D2WL93">
    <property type="interactions" value="311"/>
</dbReference>
<dbReference type="Proteomes" id="UP000008743">
    <property type="component" value="Unassembled WGS sequence"/>
</dbReference>
<comment type="catalytic activity">
    <reaction evidence="14">
        <text>L-histidyl-[translation elongation factor 2] + S-adenosyl-L-methionine = 2-[(3S)-amino-3-carboxypropyl]-L-histidyl-[translation elongation factor 2] + S-methyl-5'-thioadenosine + H(+)</text>
        <dbReference type="Rhea" id="RHEA:36783"/>
        <dbReference type="Rhea" id="RHEA-COMP:9748"/>
        <dbReference type="Rhea" id="RHEA-COMP:9749"/>
        <dbReference type="ChEBI" id="CHEBI:15378"/>
        <dbReference type="ChEBI" id="CHEBI:17509"/>
        <dbReference type="ChEBI" id="CHEBI:29979"/>
        <dbReference type="ChEBI" id="CHEBI:59789"/>
        <dbReference type="ChEBI" id="CHEBI:73995"/>
        <dbReference type="EC" id="2.5.1.108"/>
    </reaction>
</comment>
<protein>
    <recommendedName>
        <fullName evidence="5">2-(3-amino-3-carboxypropyl)histidine synthase subunit 1</fullName>
        <ecNumber evidence="4">2.5.1.108</ecNumber>
    </recommendedName>
    <alternativeName>
        <fullName evidence="12">Diphthamide biosynthesis protein 1</fullName>
    </alternativeName>
    <alternativeName>
        <fullName evidence="13">Diphtheria toxin resistance protein 1</fullName>
    </alternativeName>
    <alternativeName>
        <fullName evidence="11">S-adenosyl-L-methionine:L-histidine 3-amino-3-carboxypropyltransferase 1</fullName>
    </alternativeName>
</protein>
<comment type="similarity">
    <text evidence="3">Belongs to the DPH1/DPH2 family. DPH1 subfamily.</text>
</comment>
<dbReference type="PANTHER" id="PTHR10762:SF1">
    <property type="entry name" value="2-(3-AMINO-3-CARBOXYPROPYL)HISTIDINE SYNTHASE SUBUNIT 1"/>
    <property type="match status" value="1"/>
</dbReference>
<sequence length="515" mass="54579">MTEPQRVVADPNRKRFTASGKSAPGPAAVSDPAAAADFGIDDVGSMAPAAASEQFAVVPVAGAATTTTTAAATAAAAAAATAAAGGSGSGSSGSGAAGRASAARGARFANQVPDEILNNEALNAAIRMLPSNYNFELHKTVWRVQTAGCKRVALQFPEGLLMFACAISDILEKFANVETLIMGDVTYGACCVDDYTATALGADFLVHYGHSCLVPIDSTKLKMLYVFVDIKIDTQHLIETLKFNFEAGSRLAFVSTIQFATALQAAQAGLTDHFKVEIPQAKPLSPGEILGCTSPKLVDKDALVYIGDGRFHLESAMISNPTVPAYRYDPYSKVFSREYYDIEATHRARKAAIASATKAQKFGLILGTLGRQGNTKVMENLQQRLEEAKIETTTVLLSEIFPSKLAMFEDIDAWVQIACPRLSIDWGSAFSRPLLTPYETNVALQKVAWQEVYPMDFYARDALGPWTPNHPDTAPGNQPKPRAARSTAAAATKADTANTSAATPAASSAPSEPKQ</sequence>
<dbReference type="NCBIfam" id="TIGR00322">
    <property type="entry name" value="diphth2_R"/>
    <property type="match status" value="1"/>
</dbReference>
<comment type="pathway">
    <text evidence="2">Protein modification; peptidyl-diphthamide biosynthesis.</text>
</comment>
<evidence type="ECO:0000256" key="3">
    <source>
        <dbReference type="ARBA" id="ARBA00010173"/>
    </source>
</evidence>
<dbReference type="EC" id="2.5.1.108" evidence="4"/>
<evidence type="ECO:0000256" key="9">
    <source>
        <dbReference type="ARBA" id="ARBA00023004"/>
    </source>
</evidence>
<feature type="compositionally biased region" description="Low complexity" evidence="15">
    <location>
        <begin position="22"/>
        <end position="32"/>
    </location>
</feature>
<dbReference type="eggNOG" id="KOG2648">
    <property type="taxonomic scope" value="Eukaryota"/>
</dbReference>
<feature type="region of interest" description="Disordered" evidence="15">
    <location>
        <begin position="464"/>
        <end position="515"/>
    </location>
</feature>
<organism evidence="16 17">
    <name type="scientific">Capsaspora owczarzaki (strain ATCC 30864)</name>
    <dbReference type="NCBI Taxonomy" id="595528"/>
    <lineage>
        <taxon>Eukaryota</taxon>
        <taxon>Filasterea</taxon>
        <taxon>Capsaspora</taxon>
    </lineage>
</organism>
<dbReference type="FunFam" id="3.40.50.11840:FF:000001">
    <property type="entry name" value="2-(3-amino-3-carboxypropyl)histidine synthase subunit 1"/>
    <property type="match status" value="1"/>
</dbReference>
<dbReference type="SFLD" id="SFLDS00032">
    <property type="entry name" value="Radical_SAM_3-amino-3-carboxyp"/>
    <property type="match status" value="1"/>
</dbReference>
<dbReference type="AlphaFoldDB" id="A0A0D2WL93"/>
<evidence type="ECO:0000313" key="17">
    <source>
        <dbReference type="Proteomes" id="UP000008743"/>
    </source>
</evidence>
<keyword evidence="7" id="KW-0949">S-adenosyl-L-methionine</keyword>
<dbReference type="Gene3D" id="3.40.50.11840">
    <property type="entry name" value="Diphthamide synthesis DPH1/DPH2 domain 1"/>
    <property type="match status" value="1"/>
</dbReference>
<dbReference type="InParanoid" id="A0A0D2WL93"/>
<evidence type="ECO:0000256" key="15">
    <source>
        <dbReference type="SAM" id="MobiDB-lite"/>
    </source>
</evidence>
<name>A0A0D2WL93_CAPO3</name>
<dbReference type="SFLD" id="SFLDG01121">
    <property type="entry name" value="Diphthamide_biosynthesis"/>
    <property type="match status" value="1"/>
</dbReference>
<dbReference type="FunFam" id="3.40.50.11850:FF:000001">
    <property type="entry name" value="2-(3-amino-3-carboxypropyl)histidine synthase subunit 1"/>
    <property type="match status" value="1"/>
</dbReference>
<dbReference type="Pfam" id="PF01866">
    <property type="entry name" value="Diphthamide_syn"/>
    <property type="match status" value="1"/>
</dbReference>
<dbReference type="EMBL" id="KE346362">
    <property type="protein sequence ID" value="KJE91295.1"/>
    <property type="molecule type" value="Genomic_DNA"/>
</dbReference>
<dbReference type="FunFam" id="3.40.50.11860:FF:000002">
    <property type="entry name" value="2-(3-amino-3-carboxypropyl)histidine synthase subunit 1"/>
    <property type="match status" value="1"/>
</dbReference>
<comment type="cofactor">
    <cofactor evidence="1">
        <name>[4Fe-4S] cluster</name>
        <dbReference type="ChEBI" id="CHEBI:49883"/>
    </cofactor>
</comment>
<evidence type="ECO:0000256" key="5">
    <source>
        <dbReference type="ARBA" id="ARBA00021915"/>
    </source>
</evidence>
<evidence type="ECO:0000256" key="14">
    <source>
        <dbReference type="ARBA" id="ARBA00048403"/>
    </source>
</evidence>
<keyword evidence="10" id="KW-0411">Iron-sulfur</keyword>
<dbReference type="PANTHER" id="PTHR10762">
    <property type="entry name" value="DIPHTHAMIDE BIOSYNTHESIS PROTEIN"/>
    <property type="match status" value="1"/>
</dbReference>
<evidence type="ECO:0000256" key="1">
    <source>
        <dbReference type="ARBA" id="ARBA00001966"/>
    </source>
</evidence>
<dbReference type="STRING" id="595528.A0A0D2WL93"/>
<dbReference type="InterPro" id="IPR042265">
    <property type="entry name" value="DPH1/DPH2_3"/>
</dbReference>
<dbReference type="Gene3D" id="3.40.50.11860">
    <property type="entry name" value="Diphthamide synthesis DPH1/DPH2 domain 3"/>
    <property type="match status" value="1"/>
</dbReference>
<evidence type="ECO:0000256" key="7">
    <source>
        <dbReference type="ARBA" id="ARBA00022691"/>
    </source>
</evidence>
<proteinExistence type="inferred from homology"/>
<dbReference type="GO" id="GO:0017183">
    <property type="term" value="P:protein histidyl modification to diphthamide"/>
    <property type="evidence" value="ECO:0007669"/>
    <property type="project" value="UniProtKB-UniPathway"/>
</dbReference>
<dbReference type="GO" id="GO:0046872">
    <property type="term" value="F:metal ion binding"/>
    <property type="evidence" value="ECO:0007669"/>
    <property type="project" value="UniProtKB-KW"/>
</dbReference>
<keyword evidence="17" id="KW-1185">Reference proteome</keyword>
<accession>A0A0D2WL93</accession>
<evidence type="ECO:0000256" key="2">
    <source>
        <dbReference type="ARBA" id="ARBA00005156"/>
    </source>
</evidence>
<keyword evidence="9" id="KW-0408">Iron</keyword>
<keyword evidence="6" id="KW-0808">Transferase</keyword>
<dbReference type="InterPro" id="IPR042264">
    <property type="entry name" value="DPH1/DPH2_2"/>
</dbReference>
<evidence type="ECO:0000256" key="12">
    <source>
        <dbReference type="ARBA" id="ARBA00032574"/>
    </source>
</evidence>
<dbReference type="Gene3D" id="3.40.50.11850">
    <property type="entry name" value="Diphthamide synthesis DPH1/DPH2 domain 2"/>
    <property type="match status" value="1"/>
</dbReference>
<dbReference type="OrthoDB" id="1649088at2759"/>
<feature type="compositionally biased region" description="Low complexity" evidence="15">
    <location>
        <begin position="484"/>
        <end position="515"/>
    </location>
</feature>
<evidence type="ECO:0000256" key="13">
    <source>
        <dbReference type="ARBA" id="ARBA00032789"/>
    </source>
</evidence>
<dbReference type="UniPathway" id="UPA00559"/>
<evidence type="ECO:0000256" key="10">
    <source>
        <dbReference type="ARBA" id="ARBA00023014"/>
    </source>
</evidence>
<dbReference type="InterPro" id="IPR042263">
    <property type="entry name" value="DPH1/DPH2_1"/>
</dbReference>